<keyword evidence="3" id="KW-1185">Reference proteome</keyword>
<accession>A0A4R0XDU5</accession>
<organism evidence="2 3">
    <name type="scientific">Paraburkholderia steynii</name>
    <dbReference type="NCBI Taxonomy" id="1245441"/>
    <lineage>
        <taxon>Bacteria</taxon>
        <taxon>Pseudomonadati</taxon>
        <taxon>Pseudomonadota</taxon>
        <taxon>Betaproteobacteria</taxon>
        <taxon>Burkholderiales</taxon>
        <taxon>Burkholderiaceae</taxon>
        <taxon>Paraburkholderia</taxon>
    </lineage>
</organism>
<feature type="signal peptide" evidence="1">
    <location>
        <begin position="1"/>
        <end position="22"/>
    </location>
</feature>
<sequence length="195" mass="19586">MKMTVVVSMLVVFATLRAHAQAAEAPAAASGVTALLGAPVPATVVRGGQVTVTGDNLPSVSAVQLCADTDPTCDKPNPAPTAESSSKSLKFAVPPALKPGTYRVGLIVSGAKPSVFTSAPIDVTRAAPVISALSDTTLYPKGINEKDYASLIIQGSGFATAAENAAAKAANKGSANQILINDVPLGICGDATKTR</sequence>
<name>A0A4R0XDU5_9BURK</name>
<dbReference type="EMBL" id="MWML01000282">
    <property type="protein sequence ID" value="TCG04161.1"/>
    <property type="molecule type" value="Genomic_DNA"/>
</dbReference>
<dbReference type="AlphaFoldDB" id="A0A4R0XDU5"/>
<proteinExistence type="predicted"/>
<feature type="chain" id="PRO_5020263039" evidence="1">
    <location>
        <begin position="23"/>
        <end position="195"/>
    </location>
</feature>
<dbReference type="Proteomes" id="UP000294200">
    <property type="component" value="Unassembled WGS sequence"/>
</dbReference>
<comment type="caution">
    <text evidence="2">The sequence shown here is derived from an EMBL/GenBank/DDBJ whole genome shotgun (WGS) entry which is preliminary data.</text>
</comment>
<protein>
    <submittedName>
        <fullName evidence="2">Uncharacterized protein</fullName>
    </submittedName>
</protein>
<keyword evidence="1" id="KW-0732">Signal</keyword>
<evidence type="ECO:0000313" key="3">
    <source>
        <dbReference type="Proteomes" id="UP000294200"/>
    </source>
</evidence>
<gene>
    <name evidence="2" type="ORF">BZM27_42825</name>
</gene>
<evidence type="ECO:0000256" key="1">
    <source>
        <dbReference type="SAM" id="SignalP"/>
    </source>
</evidence>
<evidence type="ECO:0000313" key="2">
    <source>
        <dbReference type="EMBL" id="TCG04161.1"/>
    </source>
</evidence>
<reference evidence="2 3" key="1">
    <citation type="submission" date="2017-02" db="EMBL/GenBank/DDBJ databases">
        <title>Paraburkholderia sophoroidis sp. nov. and Paraburkholderia steynii sp. nov. rhizobial symbionts of the fynbos legume Hypocalyptus sophoroides.</title>
        <authorList>
            <person name="Steenkamp E.T."/>
            <person name="Beukes C.W."/>
            <person name="Van Zyl E."/>
            <person name="Avontuur J."/>
            <person name="Chan W.Y."/>
            <person name="Hassen A."/>
            <person name="Palmer M."/>
            <person name="Mthombeni L."/>
            <person name="Phalane F."/>
            <person name="Sereme K."/>
            <person name="Venter S.N."/>
        </authorList>
    </citation>
    <scope>NUCLEOTIDE SEQUENCE [LARGE SCALE GENOMIC DNA]</scope>
    <source>
        <strain evidence="2 3">HC1.1ba</strain>
    </source>
</reference>